<comment type="caution">
    <text evidence="1">The sequence shown here is derived from an EMBL/GenBank/DDBJ whole genome shotgun (WGS) entry which is preliminary data.</text>
</comment>
<keyword evidence="2" id="KW-1185">Reference proteome</keyword>
<dbReference type="Proteomes" id="UP001287286">
    <property type="component" value="Unassembled WGS sequence"/>
</dbReference>
<dbReference type="EMBL" id="JAWRVI010000351">
    <property type="protein sequence ID" value="KAK4067213.1"/>
    <property type="molecule type" value="Genomic_DNA"/>
</dbReference>
<reference evidence="1 2" key="1">
    <citation type="journal article" date="2024" name="Microbiol. Resour. Announc.">
        <title>Genome annotations for the ascomycete fungi Trichoderma harzianum, Trichoderma aggressivum, and Purpureocillium lilacinum.</title>
        <authorList>
            <person name="Beijen E.P.W."/>
            <person name="Ohm R.A."/>
        </authorList>
    </citation>
    <scope>NUCLEOTIDE SEQUENCE [LARGE SCALE GENOMIC DNA]</scope>
    <source>
        <strain evidence="1 2">CBS 150709</strain>
    </source>
</reference>
<accession>A0ABR0BCT9</accession>
<gene>
    <name evidence="1" type="ORF">Purlil1_13900</name>
</gene>
<sequence>MSSLESTPAKLLVPDVAALDDAQLAQFMVVHRRPSGDFELPIEGWDKLAREERARLAERLLKYSNLANHVQLCTDSPANRGPPKSATLGLNPDRCDVPYAGS</sequence>
<proteinExistence type="predicted"/>
<evidence type="ECO:0000313" key="1">
    <source>
        <dbReference type="EMBL" id="KAK4067213.1"/>
    </source>
</evidence>
<evidence type="ECO:0000313" key="2">
    <source>
        <dbReference type="Proteomes" id="UP001287286"/>
    </source>
</evidence>
<name>A0ABR0BCT9_PURLI</name>
<protein>
    <submittedName>
        <fullName evidence="1">Uncharacterized protein</fullName>
    </submittedName>
</protein>
<organism evidence="1 2">
    <name type="scientific">Purpureocillium lilacinum</name>
    <name type="common">Paecilomyces lilacinus</name>
    <dbReference type="NCBI Taxonomy" id="33203"/>
    <lineage>
        <taxon>Eukaryota</taxon>
        <taxon>Fungi</taxon>
        <taxon>Dikarya</taxon>
        <taxon>Ascomycota</taxon>
        <taxon>Pezizomycotina</taxon>
        <taxon>Sordariomycetes</taxon>
        <taxon>Hypocreomycetidae</taxon>
        <taxon>Hypocreales</taxon>
        <taxon>Ophiocordycipitaceae</taxon>
        <taxon>Purpureocillium</taxon>
    </lineage>
</organism>